<dbReference type="GO" id="GO:0004308">
    <property type="term" value="F:exo-alpha-sialidase activity"/>
    <property type="evidence" value="ECO:0007669"/>
    <property type="project" value="UniProtKB-EC"/>
</dbReference>
<evidence type="ECO:0000256" key="2">
    <source>
        <dbReference type="ARBA" id="ARBA00009348"/>
    </source>
</evidence>
<protein>
    <recommendedName>
        <fullName evidence="3">exo-alpha-sialidase</fullName>
        <ecNumber evidence="3">3.2.1.18</ecNumber>
    </recommendedName>
</protein>
<comment type="similarity">
    <text evidence="2">Belongs to the glycosyl hydrolase 33 family.</text>
</comment>
<proteinExistence type="inferred from homology"/>
<accession>A0ABD7YIE6</accession>
<dbReference type="SUPFAM" id="SSF49899">
    <property type="entry name" value="Concanavalin A-like lectins/glucanases"/>
    <property type="match status" value="1"/>
</dbReference>
<dbReference type="SUPFAM" id="SSF50939">
    <property type="entry name" value="Sialidases"/>
    <property type="match status" value="1"/>
</dbReference>
<evidence type="ECO:0000256" key="3">
    <source>
        <dbReference type="ARBA" id="ARBA00012733"/>
    </source>
</evidence>
<dbReference type="RefSeq" id="WP_261927268.1">
    <property type="nucleotide sequence ID" value="NZ_CALYLG010000277.1"/>
</dbReference>
<organism evidence="6 7">
    <name type="scientific">Vibrio aestuarianus</name>
    <dbReference type="NCBI Taxonomy" id="28171"/>
    <lineage>
        <taxon>Bacteria</taxon>
        <taxon>Pseudomonadati</taxon>
        <taxon>Pseudomonadota</taxon>
        <taxon>Gammaproteobacteria</taxon>
        <taxon>Vibrionales</taxon>
        <taxon>Vibrionaceae</taxon>
        <taxon>Vibrio</taxon>
    </lineage>
</organism>
<dbReference type="Proteomes" id="UP001241226">
    <property type="component" value="Chromosome 1"/>
</dbReference>
<dbReference type="Gene3D" id="2.120.10.10">
    <property type="match status" value="1"/>
</dbReference>
<evidence type="ECO:0000256" key="4">
    <source>
        <dbReference type="SAM" id="SignalP"/>
    </source>
</evidence>
<name>A0ABD7YIE6_9VIBR</name>
<evidence type="ECO:0000313" key="7">
    <source>
        <dbReference type="Proteomes" id="UP001241226"/>
    </source>
</evidence>
<keyword evidence="4" id="KW-0732">Signal</keyword>
<dbReference type="EMBL" id="CP118711">
    <property type="protein sequence ID" value="WGK84770.1"/>
    <property type="molecule type" value="Genomic_DNA"/>
</dbReference>
<comment type="catalytic activity">
    <reaction evidence="1">
        <text>Hydrolysis of alpha-(2-&gt;3)-, alpha-(2-&gt;6)-, alpha-(2-&gt;8)- glycosidic linkages of terminal sialic acid residues in oligosaccharides, glycoproteins, glycolipids, colominic acid and synthetic substrates.</text>
        <dbReference type="EC" id="3.2.1.18"/>
    </reaction>
</comment>
<dbReference type="InterPro" id="IPR011040">
    <property type="entry name" value="Sialidase"/>
</dbReference>
<gene>
    <name evidence="6" type="ORF">PYE67_10335</name>
</gene>
<feature type="chain" id="PRO_5044821604" description="exo-alpha-sialidase" evidence="4">
    <location>
        <begin position="20"/>
        <end position="641"/>
    </location>
</feature>
<dbReference type="PANTHER" id="PTHR10628">
    <property type="entry name" value="SIALIDASE"/>
    <property type="match status" value="1"/>
</dbReference>
<evidence type="ECO:0000259" key="5">
    <source>
        <dbReference type="Pfam" id="PF13088"/>
    </source>
</evidence>
<dbReference type="PANTHER" id="PTHR10628:SF30">
    <property type="entry name" value="EXO-ALPHA-SIALIDASE"/>
    <property type="match status" value="1"/>
</dbReference>
<dbReference type="AlphaFoldDB" id="A0ABD7YIE6"/>
<evidence type="ECO:0000256" key="1">
    <source>
        <dbReference type="ARBA" id="ARBA00000427"/>
    </source>
</evidence>
<evidence type="ECO:0000313" key="6">
    <source>
        <dbReference type="EMBL" id="WGK84770.1"/>
    </source>
</evidence>
<dbReference type="InterPro" id="IPR013320">
    <property type="entry name" value="ConA-like_dom_sf"/>
</dbReference>
<dbReference type="EC" id="3.2.1.18" evidence="3"/>
<feature type="signal peptide" evidence="4">
    <location>
        <begin position="1"/>
        <end position="19"/>
    </location>
</feature>
<reference evidence="6 7" key="1">
    <citation type="submission" date="2022-02" db="EMBL/GenBank/DDBJ databases">
        <title>Emergence and expansion in Europe of a Vibrio aestuarianus clonal complex pathogenic for oysters.</title>
        <authorList>
            <person name="Mesnil A."/>
            <person name="Travers M.-A."/>
        </authorList>
    </citation>
    <scope>NUCLEOTIDE SEQUENCE [LARGE SCALE GENOMIC DNA]</scope>
    <source>
        <strain evidence="6 7">U17</strain>
    </source>
</reference>
<dbReference type="Pfam" id="PF13088">
    <property type="entry name" value="BNR_2"/>
    <property type="match status" value="1"/>
</dbReference>
<sequence length="641" mass="70994">MNNNIFFLAVSSLSFGVFASSGIGSSNQTEQWIFKNGYNYGNPSVPNYACYRIPAIVKLDTGELLAFAEGRQFSCSDHDSNTEIVMRKRDLQGNWGPISIVADHGGRVTRNPGPVVDDQGNIHLLYNVNYDSQNPDSQAAISESKIKENNNRYRASVFYIRSSDNGNTWTDYASQPVNIDDFVHPHAANESYQTGLWSWYAITPGHALKLDDGKLFFPANHSEYRHGFSSGDISRAYSHAITLDPTTGIFALSATVGPDTNENMAEQLDNGWVYMNMRNNHRSIGAYRAVSYSKDGGENWMGTEYGHIPQVGSTNYWRDIGYDSTLITPRVQASVIRYTSDKDETGVSRLLFSNPADRSERKNGTIRVSYDEGKTWTHAYRYNSSTSKYSDLIVNDDKMVGILYEEGGSSGDGIYYIETNLEKITGEKDAYIAAVLTQFDANGIDPSTDISALHQPELDPQTGDLTVTVTFALSAAGNTQATQFLARKGNALSTEEGWGLLIENGMLKFRANDAETAYGVQAALPANLGTDKHTITAKFDRSPDNSNEMMSLYLDGSKLPSSPLYNPLQSTSDIATTKSLSVAGSDNYYPLKGLVFGYQVYDYGLDSVTIENYAKSHLKDYNFSSFFNNPENNNFEDFFTN</sequence>
<dbReference type="InterPro" id="IPR036278">
    <property type="entry name" value="Sialidase_sf"/>
</dbReference>
<dbReference type="InterPro" id="IPR026856">
    <property type="entry name" value="Sialidase_fam"/>
</dbReference>
<dbReference type="CDD" id="cd15482">
    <property type="entry name" value="Sialidase_non-viral"/>
    <property type="match status" value="1"/>
</dbReference>
<feature type="domain" description="Sialidase" evidence="5">
    <location>
        <begin position="62"/>
        <end position="401"/>
    </location>
</feature>